<evidence type="ECO:0000256" key="2">
    <source>
        <dbReference type="SAM" id="MobiDB-lite"/>
    </source>
</evidence>
<feature type="coiled-coil region" evidence="1">
    <location>
        <begin position="702"/>
        <end position="736"/>
    </location>
</feature>
<feature type="region of interest" description="Disordered" evidence="2">
    <location>
        <begin position="320"/>
        <end position="341"/>
    </location>
</feature>
<dbReference type="PANTHER" id="PTHR18839">
    <property type="entry name" value="MITOTIC INTERACTOR AND SUBSTRATE OF PLK1 MISP FAMILY MEMBER"/>
    <property type="match status" value="1"/>
</dbReference>
<keyword evidence="1" id="KW-0175">Coiled coil</keyword>
<feature type="compositionally biased region" description="Basic and acidic residues" evidence="2">
    <location>
        <begin position="383"/>
        <end position="393"/>
    </location>
</feature>
<proteinExistence type="predicted"/>
<name>A0A0B7AYR8_9EUPU</name>
<organism evidence="3">
    <name type="scientific">Arion vulgaris</name>
    <dbReference type="NCBI Taxonomy" id="1028688"/>
    <lineage>
        <taxon>Eukaryota</taxon>
        <taxon>Metazoa</taxon>
        <taxon>Spiralia</taxon>
        <taxon>Lophotrochozoa</taxon>
        <taxon>Mollusca</taxon>
        <taxon>Gastropoda</taxon>
        <taxon>Heterobranchia</taxon>
        <taxon>Euthyneura</taxon>
        <taxon>Panpulmonata</taxon>
        <taxon>Eupulmonata</taxon>
        <taxon>Stylommatophora</taxon>
        <taxon>Helicina</taxon>
        <taxon>Arionoidea</taxon>
        <taxon>Arionidae</taxon>
        <taxon>Arion</taxon>
    </lineage>
</organism>
<feature type="compositionally biased region" description="Basic and acidic residues" evidence="2">
    <location>
        <begin position="529"/>
        <end position="572"/>
    </location>
</feature>
<evidence type="ECO:0008006" key="4">
    <source>
        <dbReference type="Google" id="ProtNLM"/>
    </source>
</evidence>
<feature type="compositionally biased region" description="Basic and acidic residues" evidence="2">
    <location>
        <begin position="401"/>
        <end position="414"/>
    </location>
</feature>
<feature type="region of interest" description="Disordered" evidence="2">
    <location>
        <begin position="439"/>
        <end position="637"/>
    </location>
</feature>
<dbReference type="AlphaFoldDB" id="A0A0B7AYR8"/>
<protein>
    <recommendedName>
        <fullName evidence="4">A-kinase anchor protein 2 C-terminal domain-containing protein</fullName>
    </recommendedName>
</protein>
<feature type="compositionally biased region" description="Polar residues" evidence="2">
    <location>
        <begin position="581"/>
        <end position="616"/>
    </location>
</feature>
<dbReference type="InterPro" id="IPR042779">
    <property type="entry name" value="MISP/MISP3-like"/>
</dbReference>
<feature type="compositionally biased region" description="Polar residues" evidence="2">
    <location>
        <begin position="495"/>
        <end position="510"/>
    </location>
</feature>
<dbReference type="EMBL" id="HACG01038346">
    <property type="protein sequence ID" value="CEK85211.1"/>
    <property type="molecule type" value="Transcribed_RNA"/>
</dbReference>
<feature type="compositionally biased region" description="Polar residues" evidence="2">
    <location>
        <begin position="442"/>
        <end position="477"/>
    </location>
</feature>
<feature type="region of interest" description="Disordered" evidence="2">
    <location>
        <begin position="361"/>
        <end position="414"/>
    </location>
</feature>
<gene>
    <name evidence="3" type="primary">ORF146987</name>
</gene>
<evidence type="ECO:0000313" key="3">
    <source>
        <dbReference type="EMBL" id="CEK85211.1"/>
    </source>
</evidence>
<feature type="compositionally biased region" description="Basic and acidic residues" evidence="2">
    <location>
        <begin position="511"/>
        <end position="522"/>
    </location>
</feature>
<feature type="coiled-coil region" evidence="1">
    <location>
        <begin position="258"/>
        <end position="292"/>
    </location>
</feature>
<dbReference type="PANTHER" id="PTHR18839:SF0">
    <property type="entry name" value="MITOTIC INTERACTOR AND SUBSTRATE OF PLK1 ISOFORM X1-RELATED"/>
    <property type="match status" value="1"/>
</dbReference>
<feature type="non-terminal residue" evidence="3">
    <location>
        <position position="1"/>
    </location>
</feature>
<evidence type="ECO:0000256" key="1">
    <source>
        <dbReference type="SAM" id="Coils"/>
    </source>
</evidence>
<sequence>HKILSSSSSGSTDATNDVYGRETDYALYSEGNYIINHHHENIQPNHTINKKLKELARSHSDFSIEDITFKEREQHVPISKSGTKYLKSSSFPRVAESDGKMFIESTPVSGKSVRSNPGEYGFVYSADRPQPPPEAGWSNKHSDDHKFSLYSENIVKEGNTTESVDRESIANLTTTKKQWEVILTSHSGSHESSPIKKKVAPKWAVKIPYTDKHVVALNTTDHQSPETINNHKDIEETTMFKKPVSTESAIDREIRLAHEREDILRKEKEDRLKQTEKQKVQGQNIIASYEAESESFHQVYNELAEADRGPDLWSVEHGRRNEKLTEDNDDNNDDTYPNESIIEREIRLQREREAEIIKMRSHSTPNKQHLHQQQQNHSTTTGHDSKHENKDVNHNVSKTVSHKDSTAKKSHEGESLIAKELRELKEREEDIKRLHNLLHGSHVTNEVHQSVQSHKATETPANHQRPSQVETPSSHGNWNRDVSPFNSQQRRDSVESASSHGSGRTPSESIPSRRDVRVRPIADDYSDDEDKKKDYFEKQETPIEREMRLARERENELRRRKGLPELDNKDENPYGSYGLPESNNSTSVSKPRSIGQPSESMQKFATSRLQQEMLQQTEREHELRSQGKVISTSDHIEPKKYRQITGVDKVDGTEKRNFITKKTSAFSTEPDASLGQQEVASSGQTIRKTTTVAAGGNMFSYKEFKQNAESKIETELRELREREEELRLRRTNYHQEANQ</sequence>
<accession>A0A0B7AYR8</accession>
<reference evidence="3" key="1">
    <citation type="submission" date="2014-12" db="EMBL/GenBank/DDBJ databases">
        <title>Insight into the proteome of Arion vulgaris.</title>
        <authorList>
            <person name="Aradska J."/>
            <person name="Bulat T."/>
            <person name="Smidak R."/>
            <person name="Sarate P."/>
            <person name="Gangsoo J."/>
            <person name="Sialana F."/>
            <person name="Bilban M."/>
            <person name="Lubec G."/>
        </authorList>
    </citation>
    <scope>NUCLEOTIDE SEQUENCE</scope>
    <source>
        <tissue evidence="3">Skin</tissue>
    </source>
</reference>